<comment type="caution">
    <text evidence="2">The sequence shown here is derived from an EMBL/GenBank/DDBJ whole genome shotgun (WGS) entry which is preliminary data.</text>
</comment>
<evidence type="ECO:0000259" key="1">
    <source>
        <dbReference type="Pfam" id="PF24696"/>
    </source>
</evidence>
<feature type="domain" description="UGSC-like" evidence="1">
    <location>
        <begin position="8"/>
        <end position="73"/>
    </location>
</feature>
<name>A0A1J5RG47_9ZZZZ</name>
<organism evidence="2">
    <name type="scientific">mine drainage metagenome</name>
    <dbReference type="NCBI Taxonomy" id="410659"/>
    <lineage>
        <taxon>unclassified sequences</taxon>
        <taxon>metagenomes</taxon>
        <taxon>ecological metagenomes</taxon>
    </lineage>
</organism>
<sequence>MWGSHWTMELEQKGIPGVFIVDEPFQADLQITCDKEGMSKLRRVVVPHPCGDVSDEQLPAFMPQFVTALTAALSDEERHPAAKKHETPARIAFKGTLSEVNQFFYKRGWSDGLPLIPPTEKAVAAMLKGTRHAPEEIVTKNMLPESMTVTVENVATVAVMAGCEPKYLPLLLSIIEAFDNDWFSSTVRSTTSFSFAILVNGPGAKKLGMNAGINALGSGTENKANATIGRFLRLAIICLGGSRSRVNDMSSIGNPSKYSFAFAENEERSPWEPYHVSSGYSADQNVVTVMTGGWSHNSPFGKIEHDVVRGLDSIARTIANYELPNGCLLLMDPMAARKIAAQGYTKQATEEYIWSRATRTLADFQADAFYSWFIEPVLKGKEWYGRKALWPASYLDLGPDDEVQIFPAGSVRIVVVGGETNTFTQSWQLARPSSVVIDKWK</sequence>
<reference evidence="2" key="1">
    <citation type="submission" date="2016-10" db="EMBL/GenBank/DDBJ databases">
        <title>Sequence of Gallionella enrichment culture.</title>
        <authorList>
            <person name="Poehlein A."/>
            <person name="Muehling M."/>
            <person name="Daniel R."/>
        </authorList>
    </citation>
    <scope>NUCLEOTIDE SEQUENCE</scope>
</reference>
<proteinExistence type="predicted"/>
<gene>
    <name evidence="2" type="ORF">GALL_232990</name>
</gene>
<dbReference type="EMBL" id="MLJW01000180">
    <property type="protein sequence ID" value="OIQ94745.1"/>
    <property type="molecule type" value="Genomic_DNA"/>
</dbReference>
<dbReference type="Pfam" id="PF24696">
    <property type="entry name" value="UGSC"/>
    <property type="match status" value="1"/>
</dbReference>
<evidence type="ECO:0000313" key="2">
    <source>
        <dbReference type="EMBL" id="OIQ94745.1"/>
    </source>
</evidence>
<protein>
    <recommendedName>
        <fullName evidence="1">UGSC-like domain-containing protein</fullName>
    </recommendedName>
</protein>
<dbReference type="AlphaFoldDB" id="A0A1J5RG47"/>
<accession>A0A1J5RG47</accession>
<dbReference type="InterPro" id="IPR057767">
    <property type="entry name" value="UGSC-like_dom"/>
</dbReference>